<evidence type="ECO:0000313" key="3">
    <source>
        <dbReference type="Proteomes" id="UP001141552"/>
    </source>
</evidence>
<dbReference type="OrthoDB" id="672819at2759"/>
<dbReference type="Proteomes" id="UP001141552">
    <property type="component" value="Unassembled WGS sequence"/>
</dbReference>
<dbReference type="PANTHER" id="PTHR33782">
    <property type="entry name" value="OS01G0121600 PROTEIN"/>
    <property type="match status" value="1"/>
</dbReference>
<gene>
    <name evidence="2" type="ORF">Tsubulata_003962</name>
</gene>
<keyword evidence="3" id="KW-1185">Reference proteome</keyword>
<keyword evidence="1" id="KW-1133">Transmembrane helix</keyword>
<dbReference type="AlphaFoldDB" id="A0A9Q0GEC9"/>
<evidence type="ECO:0000256" key="1">
    <source>
        <dbReference type="SAM" id="Phobius"/>
    </source>
</evidence>
<sequence length="149" mass="16950">MELEATRFSSSSTLLWRPFFPDHQKQYCRKRITVHAFGGGTNGRDYGGRLVDEGMVELRQRIREAKMLEVCNNPPSHWMEWEKQYFADYNYKADVCEAIGWLQNYLTSNRPSLALGIVVLVALSLVISSGVVFSRAVEMAITILSGSRL</sequence>
<reference evidence="2" key="1">
    <citation type="submission" date="2022-02" db="EMBL/GenBank/DDBJ databases">
        <authorList>
            <person name="Henning P.M."/>
            <person name="McCubbin A.G."/>
            <person name="Shore J.S."/>
        </authorList>
    </citation>
    <scope>NUCLEOTIDE SEQUENCE</scope>
    <source>
        <strain evidence="2">F60SS</strain>
        <tissue evidence="2">Leaves</tissue>
    </source>
</reference>
<protein>
    <submittedName>
        <fullName evidence="2">Uncharacterized protein</fullName>
    </submittedName>
</protein>
<dbReference type="PANTHER" id="PTHR33782:SF27">
    <property type="entry name" value="PROTEIN, PUTATIVE-RELATED"/>
    <property type="match status" value="1"/>
</dbReference>
<comment type="caution">
    <text evidence="2">The sequence shown here is derived from an EMBL/GenBank/DDBJ whole genome shotgun (WGS) entry which is preliminary data.</text>
</comment>
<feature type="transmembrane region" description="Helical" evidence="1">
    <location>
        <begin position="113"/>
        <end position="133"/>
    </location>
</feature>
<reference evidence="2" key="2">
    <citation type="journal article" date="2023" name="Plants (Basel)">
        <title>Annotation of the Turnera subulata (Passifloraceae) Draft Genome Reveals the S-Locus Evolved after the Divergence of Turneroideae from Passifloroideae in a Stepwise Manner.</title>
        <authorList>
            <person name="Henning P.M."/>
            <person name="Roalson E.H."/>
            <person name="Mir W."/>
            <person name="McCubbin A.G."/>
            <person name="Shore J.S."/>
        </authorList>
    </citation>
    <scope>NUCLEOTIDE SEQUENCE</scope>
    <source>
        <strain evidence="2">F60SS</strain>
    </source>
</reference>
<dbReference type="EMBL" id="JAKUCV010001129">
    <property type="protein sequence ID" value="KAJ4847535.1"/>
    <property type="molecule type" value="Genomic_DNA"/>
</dbReference>
<proteinExistence type="predicted"/>
<organism evidence="2 3">
    <name type="scientific">Turnera subulata</name>
    <dbReference type="NCBI Taxonomy" id="218843"/>
    <lineage>
        <taxon>Eukaryota</taxon>
        <taxon>Viridiplantae</taxon>
        <taxon>Streptophyta</taxon>
        <taxon>Embryophyta</taxon>
        <taxon>Tracheophyta</taxon>
        <taxon>Spermatophyta</taxon>
        <taxon>Magnoliopsida</taxon>
        <taxon>eudicotyledons</taxon>
        <taxon>Gunneridae</taxon>
        <taxon>Pentapetalae</taxon>
        <taxon>rosids</taxon>
        <taxon>fabids</taxon>
        <taxon>Malpighiales</taxon>
        <taxon>Passifloraceae</taxon>
        <taxon>Turnera</taxon>
    </lineage>
</organism>
<evidence type="ECO:0000313" key="2">
    <source>
        <dbReference type="EMBL" id="KAJ4847535.1"/>
    </source>
</evidence>
<keyword evidence="1" id="KW-0472">Membrane</keyword>
<accession>A0A9Q0GEC9</accession>
<name>A0A9Q0GEC9_9ROSI</name>
<keyword evidence="1" id="KW-0812">Transmembrane</keyword>